<dbReference type="AlphaFoldDB" id="A0A9P0GFA1"/>
<evidence type="ECO:0000256" key="1">
    <source>
        <dbReference type="ARBA" id="ARBA00012513"/>
    </source>
</evidence>
<dbReference type="InterPro" id="IPR050235">
    <property type="entry name" value="CK1_Ser-Thr_kinase"/>
</dbReference>
<evidence type="ECO:0000256" key="4">
    <source>
        <dbReference type="PROSITE-ProRule" id="PRU10141"/>
    </source>
</evidence>
<dbReference type="CDD" id="cd14015">
    <property type="entry name" value="STKc_VRK"/>
    <property type="match status" value="1"/>
</dbReference>
<dbReference type="Pfam" id="PF00069">
    <property type="entry name" value="Pkinase"/>
    <property type="match status" value="1"/>
</dbReference>
<accession>A0A9P0GFA1</accession>
<dbReference type="EC" id="2.7.11.1" evidence="1"/>
<dbReference type="GO" id="GO:0005524">
    <property type="term" value="F:ATP binding"/>
    <property type="evidence" value="ECO:0007669"/>
    <property type="project" value="UniProtKB-UniRule"/>
</dbReference>
<dbReference type="OrthoDB" id="2687620at2759"/>
<keyword evidence="6" id="KW-0812">Transmembrane</keyword>
<feature type="domain" description="Protein kinase" evidence="7">
    <location>
        <begin position="82"/>
        <end position="367"/>
    </location>
</feature>
<dbReference type="GO" id="GO:0004674">
    <property type="term" value="F:protein serine/threonine kinase activity"/>
    <property type="evidence" value="ECO:0007669"/>
    <property type="project" value="UniProtKB-EC"/>
</dbReference>
<feature type="compositionally biased region" description="Polar residues" evidence="5">
    <location>
        <begin position="566"/>
        <end position="579"/>
    </location>
</feature>
<dbReference type="SUPFAM" id="SSF56112">
    <property type="entry name" value="Protein kinase-like (PK-like)"/>
    <property type="match status" value="1"/>
</dbReference>
<keyword evidence="6" id="KW-0472">Membrane</keyword>
<evidence type="ECO:0000256" key="2">
    <source>
        <dbReference type="ARBA" id="ARBA00022741"/>
    </source>
</evidence>
<sequence>MHLFRFRRLFFSVKNQKVKARKINSVPYSFLLIFNIVLVILQFNFRMPKATVVKKRKAANGYKLAEPLPLGEVLKDVSKKEWKLGPSIGQGGFGEIYSAKEAASKGLQYPYVIKIEPHANGPLFVEMHFYMRNAKPEDVDAFKKKKGLKTFGMPLYLGSGSHEYNGEKYRFIVMEKFGKDLWKIFLENNRIFPTSTVFKIAVQILDVLEYIHSKGYVHADIKAANILMGITKETQNKQCYLVDFGLATKYSDDKDFKPNPKKAHDGTIEYLSRDAHLGVQSRRGDLEILAYNIIQWLGCILPWEKKLTDPKTVQKSKEEHMSSVQNIIKACFGKKSPPDPLIEFLKHLSTLKHNTKPDYQKIRKIFMSGVDSIEKPFNFSLQTKSPGKRTPAKSPIKNGRKKQVSVSESSNDEKEYSDKDEDMDVTVETPSKSPVKRKNNNKKVSTPKIKNGRKKQVSVSESSDDEKEHSDEDEEMDVTIETPSKSPIKRKNNDKKVSTLKIKNGRKKHVSVSESSEDEKEQSDEDEEMDCTAEKNVTMRRKPKLNYTEDTDEEPEKPKKMKKTVANKQSNAKGDNLSLNGYTDAMKEVLLRKIEKDRTKGKNKKAEPVLNDMEGFTDSMKEVALKKKERLDKKKSK</sequence>
<feature type="transmembrane region" description="Helical" evidence="6">
    <location>
        <begin position="26"/>
        <end position="45"/>
    </location>
</feature>
<proteinExistence type="predicted"/>
<evidence type="ECO:0000259" key="7">
    <source>
        <dbReference type="PROSITE" id="PS50011"/>
    </source>
</evidence>
<feature type="binding site" evidence="4">
    <location>
        <position position="114"/>
    </location>
    <ligand>
        <name>ATP</name>
        <dbReference type="ChEBI" id="CHEBI:30616"/>
    </ligand>
</feature>
<evidence type="ECO:0000313" key="8">
    <source>
        <dbReference type="EMBL" id="CAH1111378.1"/>
    </source>
</evidence>
<keyword evidence="2 4" id="KW-0547">Nucleotide-binding</keyword>
<evidence type="ECO:0000256" key="6">
    <source>
        <dbReference type="SAM" id="Phobius"/>
    </source>
</evidence>
<keyword evidence="3 4" id="KW-0067">ATP-binding</keyword>
<organism evidence="8 9">
    <name type="scientific">Psylliodes chrysocephalus</name>
    <dbReference type="NCBI Taxonomy" id="3402493"/>
    <lineage>
        <taxon>Eukaryota</taxon>
        <taxon>Metazoa</taxon>
        <taxon>Ecdysozoa</taxon>
        <taxon>Arthropoda</taxon>
        <taxon>Hexapoda</taxon>
        <taxon>Insecta</taxon>
        <taxon>Pterygota</taxon>
        <taxon>Neoptera</taxon>
        <taxon>Endopterygota</taxon>
        <taxon>Coleoptera</taxon>
        <taxon>Polyphaga</taxon>
        <taxon>Cucujiformia</taxon>
        <taxon>Chrysomeloidea</taxon>
        <taxon>Chrysomelidae</taxon>
        <taxon>Galerucinae</taxon>
        <taxon>Alticini</taxon>
        <taxon>Psylliodes</taxon>
    </lineage>
</organism>
<gene>
    <name evidence="8" type="ORF">PSYICH_LOCUS11415</name>
</gene>
<feature type="compositionally biased region" description="Acidic residues" evidence="5">
    <location>
        <begin position="515"/>
        <end position="531"/>
    </location>
</feature>
<evidence type="ECO:0000256" key="5">
    <source>
        <dbReference type="SAM" id="MobiDB-lite"/>
    </source>
</evidence>
<dbReference type="InterPro" id="IPR011009">
    <property type="entry name" value="Kinase-like_dom_sf"/>
</dbReference>
<evidence type="ECO:0000256" key="3">
    <source>
        <dbReference type="ARBA" id="ARBA00022840"/>
    </source>
</evidence>
<dbReference type="PROSITE" id="PS00108">
    <property type="entry name" value="PROTEIN_KINASE_ST"/>
    <property type="match status" value="1"/>
</dbReference>
<keyword evidence="6" id="KW-1133">Transmembrane helix</keyword>
<dbReference type="PROSITE" id="PS50011">
    <property type="entry name" value="PROTEIN_KINASE_DOM"/>
    <property type="match status" value="1"/>
</dbReference>
<dbReference type="InterPro" id="IPR017441">
    <property type="entry name" value="Protein_kinase_ATP_BS"/>
</dbReference>
<name>A0A9P0GFA1_9CUCU</name>
<reference evidence="8" key="1">
    <citation type="submission" date="2022-01" db="EMBL/GenBank/DDBJ databases">
        <authorList>
            <person name="King R."/>
        </authorList>
    </citation>
    <scope>NUCLEOTIDE SEQUENCE</scope>
</reference>
<dbReference type="Proteomes" id="UP001153636">
    <property type="component" value="Chromosome 5"/>
</dbReference>
<keyword evidence="9" id="KW-1185">Reference proteome</keyword>
<dbReference type="InterPro" id="IPR000719">
    <property type="entry name" value="Prot_kinase_dom"/>
</dbReference>
<protein>
    <recommendedName>
        <fullName evidence="1">non-specific serine/threonine protein kinase</fullName>
        <ecNumber evidence="1">2.7.11.1</ecNumber>
    </recommendedName>
</protein>
<evidence type="ECO:0000313" key="9">
    <source>
        <dbReference type="Proteomes" id="UP001153636"/>
    </source>
</evidence>
<feature type="region of interest" description="Disordered" evidence="5">
    <location>
        <begin position="378"/>
        <end position="579"/>
    </location>
</feature>
<dbReference type="EMBL" id="OV651817">
    <property type="protein sequence ID" value="CAH1111378.1"/>
    <property type="molecule type" value="Genomic_DNA"/>
</dbReference>
<dbReference type="PANTHER" id="PTHR11909">
    <property type="entry name" value="CASEIN KINASE-RELATED"/>
    <property type="match status" value="1"/>
</dbReference>
<dbReference type="InterPro" id="IPR008271">
    <property type="entry name" value="Ser/Thr_kinase_AS"/>
</dbReference>
<dbReference type="PROSITE" id="PS00107">
    <property type="entry name" value="PROTEIN_KINASE_ATP"/>
    <property type="match status" value="1"/>
</dbReference>
<dbReference type="SMART" id="SM00220">
    <property type="entry name" value="S_TKc"/>
    <property type="match status" value="1"/>
</dbReference>
<dbReference type="Gene3D" id="1.10.510.10">
    <property type="entry name" value="Transferase(Phosphotransferase) domain 1"/>
    <property type="match status" value="1"/>
</dbReference>